<dbReference type="Pfam" id="PF01833">
    <property type="entry name" value="TIG"/>
    <property type="match status" value="1"/>
</dbReference>
<dbReference type="InterPro" id="IPR002909">
    <property type="entry name" value="IPT_dom"/>
</dbReference>
<dbReference type="InterPro" id="IPR025351">
    <property type="entry name" value="Pvc16_N"/>
</dbReference>
<proteinExistence type="predicted"/>
<reference evidence="4" key="1">
    <citation type="journal article" date="2021" name="Science">
        <title>Hunting the eagle killer: A cyanobacterial neurotoxin causes vacuolar myelinopathy.</title>
        <authorList>
            <person name="Breinlinger S."/>
            <person name="Phillips T.J."/>
            <person name="Haram B.N."/>
            <person name="Mares J."/>
            <person name="Martinez Yerena J.A."/>
            <person name="Hrouzek P."/>
            <person name="Sobotka R."/>
            <person name="Henderson W.M."/>
            <person name="Schmieder P."/>
            <person name="Williams S.M."/>
            <person name="Lauderdale J.D."/>
            <person name="Wilde H.D."/>
            <person name="Gerrin W."/>
            <person name="Kust A."/>
            <person name="Washington J.W."/>
            <person name="Wagner C."/>
            <person name="Geier B."/>
            <person name="Liebeke M."/>
            <person name="Enke H."/>
            <person name="Niedermeyer T.H.J."/>
            <person name="Wilde S.B."/>
        </authorList>
    </citation>
    <scope>NUCLEOTIDE SEQUENCE [LARGE SCALE GENOMIC DNA]</scope>
    <source>
        <strain evidence="4">Thurmond2011</strain>
    </source>
</reference>
<accession>A0AAP5M752</accession>
<dbReference type="AlphaFoldDB" id="A0AAP5M752"/>
<name>A0AAP5M752_9CYAN</name>
<comment type="caution">
    <text evidence="3">The sequence shown here is derived from an EMBL/GenBank/DDBJ whole genome shotgun (WGS) entry which is preliminary data.</text>
</comment>
<organism evidence="3 4">
    <name type="scientific">Aetokthonos hydrillicola Thurmond2011</name>
    <dbReference type="NCBI Taxonomy" id="2712845"/>
    <lineage>
        <taxon>Bacteria</taxon>
        <taxon>Bacillati</taxon>
        <taxon>Cyanobacteriota</taxon>
        <taxon>Cyanophyceae</taxon>
        <taxon>Nostocales</taxon>
        <taxon>Hapalosiphonaceae</taxon>
        <taxon>Aetokthonos</taxon>
    </lineage>
</organism>
<dbReference type="RefSeq" id="WP_208339713.1">
    <property type="nucleotide sequence ID" value="NZ_CAWQFN010000563.1"/>
</dbReference>
<dbReference type="InterPro" id="IPR013783">
    <property type="entry name" value="Ig-like_fold"/>
</dbReference>
<dbReference type="EMBL" id="JAALHA020000003">
    <property type="protein sequence ID" value="MDR9894755.1"/>
    <property type="molecule type" value="Genomic_DNA"/>
</dbReference>
<dbReference type="Gene3D" id="2.60.40.10">
    <property type="entry name" value="Immunoglobulins"/>
    <property type="match status" value="1"/>
</dbReference>
<evidence type="ECO:0000259" key="1">
    <source>
        <dbReference type="Pfam" id="PF01833"/>
    </source>
</evidence>
<feature type="domain" description="Pvc16 N-terminal" evidence="2">
    <location>
        <begin position="9"/>
        <end position="196"/>
    </location>
</feature>
<evidence type="ECO:0000313" key="3">
    <source>
        <dbReference type="EMBL" id="MDR9894755.1"/>
    </source>
</evidence>
<sequence>MSNFLAIATVTATLSQLLQSAVGVDVPGTTVTTLRPDNVASATLAPKVNLYLYQVTPNAALRNVDTPTRRADGTLVQRPKVALDLHYLLSFYGDETQLEPQRLLGSAASILHARPLLTRSMIRDTISSATFNYLTGSNLADEVELVKFSPLGLNLEELSKIWSVFFQTPHALSVAYQASVVLIEAEESPQTALPVRDRNIYVIPFRHPVIERVGTATGAEQPITIGSTLIITGKQLQNDITQVRIGDTDITPASVSDTQISLPLTSPPLNTDLLRAGIQGIQVIHPLLIGTPPEPHRGSESNVAAFVLRPTISVDIGSVTCTTTNNVTRCSGSITINFTPSIGKNQRVVLLLNELQPTGKARAYNFPAPSQNSITDPQVDATNTITFPIERVVASTYLVRVQVDGAESLLSVNPDPNNPGYIAPQVSIG</sequence>
<evidence type="ECO:0000259" key="2">
    <source>
        <dbReference type="Pfam" id="PF14065"/>
    </source>
</evidence>
<feature type="domain" description="IPT/TIG" evidence="1">
    <location>
        <begin position="222"/>
        <end position="261"/>
    </location>
</feature>
<dbReference type="Pfam" id="PF14065">
    <property type="entry name" value="Pvc16_N"/>
    <property type="match status" value="1"/>
</dbReference>
<keyword evidence="4" id="KW-1185">Reference proteome</keyword>
<evidence type="ECO:0000313" key="4">
    <source>
        <dbReference type="Proteomes" id="UP000667802"/>
    </source>
</evidence>
<gene>
    <name evidence="3" type="ORF">G7B40_009260</name>
</gene>
<dbReference type="Proteomes" id="UP000667802">
    <property type="component" value="Unassembled WGS sequence"/>
</dbReference>
<protein>
    <submittedName>
        <fullName evidence="3">DUF4255 domain-containing protein</fullName>
    </submittedName>
</protein>